<feature type="coiled-coil region" evidence="1">
    <location>
        <begin position="179"/>
        <end position="227"/>
    </location>
</feature>
<gene>
    <name evidence="2" type="ORF">ACJIZ3_022254</name>
</gene>
<feature type="coiled-coil region" evidence="1">
    <location>
        <begin position="53"/>
        <end position="87"/>
    </location>
</feature>
<keyword evidence="1" id="KW-0175">Coiled coil</keyword>
<name>A0ABD3TNM0_9LAMI</name>
<dbReference type="PANTHER" id="PTHR36390">
    <property type="entry name" value="MYOSIN HEAVY CHAIN-LIKE PROTEIN"/>
    <property type="match status" value="1"/>
</dbReference>
<evidence type="ECO:0000256" key="1">
    <source>
        <dbReference type="SAM" id="Coils"/>
    </source>
</evidence>
<dbReference type="PANTHER" id="PTHR36390:SF1">
    <property type="entry name" value="MYOSIN HEAVY CHAIN-LIKE PROTEIN"/>
    <property type="match status" value="1"/>
</dbReference>
<comment type="caution">
    <text evidence="2">The sequence shown here is derived from an EMBL/GenBank/DDBJ whole genome shotgun (WGS) entry which is preliminary data.</text>
</comment>
<dbReference type="Proteomes" id="UP001634393">
    <property type="component" value="Unassembled WGS sequence"/>
</dbReference>
<sequence>MSSGASGCSEGSLNDDDLLEIRARFEELTKEKEMWRDSKSQSFELIRRMESHAKTLHESREEDKKHIEELERELSNCSQEIDYLRDQLHMRNSDLNCLGEQVCSLQLKLSDMEYLAEEVGRLRERMKILESERSSLMQEIEDKEVAITSVGLEYQCEIESTKLESIALEQNLCEINKLLEKTTQENSKLHALIEDLEFRIQDANKVTESLVKENKDLKEKLQQMADEKFQEWLELNGNQSLSTPEKDTSTYGNTLYPKAPDVDLRNKIDEYELLVKQLKEEIRKERLKGIEEAEDLIQEMAELRYQLTARLDEECKRRANIEQISLHRIAELEAQIGKEEQKSIIPQE</sequence>
<proteinExistence type="predicted"/>
<feature type="coiled-coil region" evidence="1">
    <location>
        <begin position="261"/>
        <end position="310"/>
    </location>
</feature>
<feature type="coiled-coil region" evidence="1">
    <location>
        <begin position="112"/>
        <end position="146"/>
    </location>
</feature>
<protein>
    <submittedName>
        <fullName evidence="2">Uncharacterized protein</fullName>
    </submittedName>
</protein>
<accession>A0ABD3TNM0</accession>
<keyword evidence="3" id="KW-1185">Reference proteome</keyword>
<evidence type="ECO:0000313" key="2">
    <source>
        <dbReference type="EMBL" id="KAL3837663.1"/>
    </source>
</evidence>
<dbReference type="AlphaFoldDB" id="A0ABD3TNM0"/>
<dbReference type="EMBL" id="JBJXBP010000003">
    <property type="protein sequence ID" value="KAL3837663.1"/>
    <property type="molecule type" value="Genomic_DNA"/>
</dbReference>
<organism evidence="2 3">
    <name type="scientific">Penstemon smallii</name>
    <dbReference type="NCBI Taxonomy" id="265156"/>
    <lineage>
        <taxon>Eukaryota</taxon>
        <taxon>Viridiplantae</taxon>
        <taxon>Streptophyta</taxon>
        <taxon>Embryophyta</taxon>
        <taxon>Tracheophyta</taxon>
        <taxon>Spermatophyta</taxon>
        <taxon>Magnoliopsida</taxon>
        <taxon>eudicotyledons</taxon>
        <taxon>Gunneridae</taxon>
        <taxon>Pentapetalae</taxon>
        <taxon>asterids</taxon>
        <taxon>lamiids</taxon>
        <taxon>Lamiales</taxon>
        <taxon>Plantaginaceae</taxon>
        <taxon>Cheloneae</taxon>
        <taxon>Penstemon</taxon>
    </lineage>
</organism>
<reference evidence="2 3" key="1">
    <citation type="submission" date="2024-12" db="EMBL/GenBank/DDBJ databases">
        <title>The unique morphological basis and parallel evolutionary history of personate flowers in Penstemon.</title>
        <authorList>
            <person name="Depatie T.H."/>
            <person name="Wessinger C.A."/>
        </authorList>
    </citation>
    <scope>NUCLEOTIDE SEQUENCE [LARGE SCALE GENOMIC DNA]</scope>
    <source>
        <strain evidence="2">WTNN_2</strain>
        <tissue evidence="2">Leaf</tissue>
    </source>
</reference>
<evidence type="ECO:0000313" key="3">
    <source>
        <dbReference type="Proteomes" id="UP001634393"/>
    </source>
</evidence>